<dbReference type="InterPro" id="IPR016192">
    <property type="entry name" value="APOBEC/CMP_deaminase_Zn-bd"/>
</dbReference>
<evidence type="ECO:0000256" key="6">
    <source>
        <dbReference type="ARBA" id="ARBA00022833"/>
    </source>
</evidence>
<evidence type="ECO:0000256" key="8">
    <source>
        <dbReference type="HAMAP-Rule" id="MF_00972"/>
    </source>
</evidence>
<dbReference type="PROSITE" id="PS51747">
    <property type="entry name" value="CYT_DCMP_DEAMINASES_2"/>
    <property type="match status" value="1"/>
</dbReference>
<protein>
    <recommendedName>
        <fullName evidence="8">tRNA-specific adenosine deaminase</fullName>
        <ecNumber evidence="8">3.5.4.33</ecNumber>
    </recommendedName>
</protein>
<proteinExistence type="inferred from homology"/>
<comment type="caution">
    <text evidence="10">The sequence shown here is derived from an EMBL/GenBank/DDBJ whole genome shotgun (WGS) entry which is preliminary data.</text>
</comment>
<keyword evidence="6 8" id="KW-0862">Zinc</keyword>
<dbReference type="RefSeq" id="WP_007579529.1">
    <property type="nucleotide sequence ID" value="NZ_AGUD01000332.1"/>
</dbReference>
<dbReference type="PATRIC" id="fig|1097667.3.peg.4380"/>
<evidence type="ECO:0000256" key="2">
    <source>
        <dbReference type="ARBA" id="ARBA00011738"/>
    </source>
</evidence>
<dbReference type="PANTHER" id="PTHR11079:SF202">
    <property type="entry name" value="TRNA-SPECIFIC ADENOSINE DEAMINASE"/>
    <property type="match status" value="1"/>
</dbReference>
<dbReference type="NCBIfam" id="NF008113">
    <property type="entry name" value="PRK10860.1"/>
    <property type="match status" value="1"/>
</dbReference>
<dbReference type="Gene3D" id="3.40.140.10">
    <property type="entry name" value="Cytidine Deaminase, domain 2"/>
    <property type="match status" value="1"/>
</dbReference>
<evidence type="ECO:0000259" key="9">
    <source>
        <dbReference type="PROSITE" id="PS51747"/>
    </source>
</evidence>
<evidence type="ECO:0000256" key="5">
    <source>
        <dbReference type="ARBA" id="ARBA00022801"/>
    </source>
</evidence>
<organism evidence="10 11">
    <name type="scientific">Patulibacter medicamentivorans</name>
    <dbReference type="NCBI Taxonomy" id="1097667"/>
    <lineage>
        <taxon>Bacteria</taxon>
        <taxon>Bacillati</taxon>
        <taxon>Actinomycetota</taxon>
        <taxon>Thermoleophilia</taxon>
        <taxon>Solirubrobacterales</taxon>
        <taxon>Patulibacteraceae</taxon>
        <taxon>Patulibacter</taxon>
    </lineage>
</organism>
<dbReference type="InterPro" id="IPR002125">
    <property type="entry name" value="CMP_dCMP_dom"/>
</dbReference>
<evidence type="ECO:0000256" key="1">
    <source>
        <dbReference type="ARBA" id="ARBA00010669"/>
    </source>
</evidence>
<comment type="similarity">
    <text evidence="1">Belongs to the cytidine and deoxycytidylate deaminase family. ADAT2 subfamily.</text>
</comment>
<dbReference type="Pfam" id="PF14437">
    <property type="entry name" value="MafB19-deam"/>
    <property type="match status" value="1"/>
</dbReference>
<dbReference type="SUPFAM" id="SSF53927">
    <property type="entry name" value="Cytidine deaminase-like"/>
    <property type="match status" value="1"/>
</dbReference>
<evidence type="ECO:0000256" key="4">
    <source>
        <dbReference type="ARBA" id="ARBA00022723"/>
    </source>
</evidence>
<comment type="catalytic activity">
    <reaction evidence="7 8">
        <text>adenosine(34) in tRNA + H2O + H(+) = inosine(34) in tRNA + NH4(+)</text>
        <dbReference type="Rhea" id="RHEA:43168"/>
        <dbReference type="Rhea" id="RHEA-COMP:10373"/>
        <dbReference type="Rhea" id="RHEA-COMP:10374"/>
        <dbReference type="ChEBI" id="CHEBI:15377"/>
        <dbReference type="ChEBI" id="CHEBI:15378"/>
        <dbReference type="ChEBI" id="CHEBI:28938"/>
        <dbReference type="ChEBI" id="CHEBI:74411"/>
        <dbReference type="ChEBI" id="CHEBI:82852"/>
        <dbReference type="EC" id="3.5.4.33"/>
    </reaction>
</comment>
<dbReference type="GO" id="GO:0052717">
    <property type="term" value="F:tRNA-specific adenosine-34 deaminase activity"/>
    <property type="evidence" value="ECO:0007669"/>
    <property type="project" value="UniProtKB-UniRule"/>
</dbReference>
<comment type="subunit">
    <text evidence="2 8">Homodimer.</text>
</comment>
<dbReference type="AlphaFoldDB" id="H0EC34"/>
<reference evidence="10 11" key="1">
    <citation type="journal article" date="2013" name="Biodegradation">
        <title>Quantitative proteomic analysis of ibuprofen-degrading Patulibacter sp. strain I11.</title>
        <authorList>
            <person name="Almeida B."/>
            <person name="Kjeldal H."/>
            <person name="Lolas I."/>
            <person name="Knudsen A.D."/>
            <person name="Carvalho G."/>
            <person name="Nielsen K.L."/>
            <person name="Barreto Crespo M.T."/>
            <person name="Stensballe A."/>
            <person name="Nielsen J.L."/>
        </authorList>
    </citation>
    <scope>NUCLEOTIDE SEQUENCE [LARGE SCALE GENOMIC DNA]</scope>
    <source>
        <strain evidence="10 11">I11</strain>
    </source>
</reference>
<keyword evidence="3 8" id="KW-0819">tRNA processing</keyword>
<dbReference type="FunFam" id="3.40.140.10:FF:000005">
    <property type="entry name" value="tRNA-specific adenosine deaminase"/>
    <property type="match status" value="1"/>
</dbReference>
<keyword evidence="11" id="KW-1185">Reference proteome</keyword>
<comment type="cofactor">
    <cofactor evidence="8">
        <name>Zn(2+)</name>
        <dbReference type="ChEBI" id="CHEBI:29105"/>
    </cofactor>
    <text evidence="8">Binds 1 zinc ion per subunit.</text>
</comment>
<evidence type="ECO:0000256" key="3">
    <source>
        <dbReference type="ARBA" id="ARBA00022694"/>
    </source>
</evidence>
<evidence type="ECO:0000256" key="7">
    <source>
        <dbReference type="ARBA" id="ARBA00048045"/>
    </source>
</evidence>
<gene>
    <name evidence="8" type="primary">tadA</name>
    <name evidence="10" type="ORF">PAI11_44210</name>
</gene>
<evidence type="ECO:0000313" key="11">
    <source>
        <dbReference type="Proteomes" id="UP000005143"/>
    </source>
</evidence>
<name>H0EC34_9ACTN</name>
<dbReference type="InterPro" id="IPR016193">
    <property type="entry name" value="Cytidine_deaminase-like"/>
</dbReference>
<sequence length="165" mass="17545">MPAPDARSPIAPPPLDHERWMREAIAEARIAEQHGDVPIGAVVVADDGTVLGRGRNERERDEDPTAHAEILALRAAAAALGSWRVHDATLYVTLEPCAMCAGAIVLSRVPRVVYGCTDPKAGACGSVLDVTGEPRLNHRPEVLGGILADECAGLLRAFFAARRGR</sequence>
<dbReference type="GO" id="GO:0008270">
    <property type="term" value="F:zinc ion binding"/>
    <property type="evidence" value="ECO:0007669"/>
    <property type="project" value="UniProtKB-UniRule"/>
</dbReference>
<dbReference type="PROSITE" id="PS00903">
    <property type="entry name" value="CYT_DCMP_DEAMINASES_1"/>
    <property type="match status" value="1"/>
</dbReference>
<dbReference type="CDD" id="cd01285">
    <property type="entry name" value="nucleoside_deaminase"/>
    <property type="match status" value="1"/>
</dbReference>
<dbReference type="EC" id="3.5.4.33" evidence="8"/>
<keyword evidence="4 8" id="KW-0479">Metal-binding</keyword>
<dbReference type="PANTHER" id="PTHR11079">
    <property type="entry name" value="CYTOSINE DEAMINASE FAMILY MEMBER"/>
    <property type="match status" value="1"/>
</dbReference>
<dbReference type="InterPro" id="IPR028883">
    <property type="entry name" value="tRNA_aden_deaminase"/>
</dbReference>
<feature type="binding site" evidence="8">
    <location>
        <position position="67"/>
    </location>
    <ligand>
        <name>Zn(2+)</name>
        <dbReference type="ChEBI" id="CHEBI:29105"/>
        <note>catalytic</note>
    </ligand>
</feature>
<dbReference type="GO" id="GO:0002100">
    <property type="term" value="P:tRNA wobble adenosine to inosine editing"/>
    <property type="evidence" value="ECO:0007669"/>
    <property type="project" value="UniProtKB-UniRule"/>
</dbReference>
<feature type="binding site" evidence="8">
    <location>
        <position position="97"/>
    </location>
    <ligand>
        <name>Zn(2+)</name>
        <dbReference type="ChEBI" id="CHEBI:29105"/>
        <note>catalytic</note>
    </ligand>
</feature>
<keyword evidence="5 8" id="KW-0378">Hydrolase</keyword>
<accession>H0EC34</accession>
<dbReference type="EMBL" id="AGUD01000332">
    <property type="protein sequence ID" value="EHN08761.1"/>
    <property type="molecule type" value="Genomic_DNA"/>
</dbReference>
<evidence type="ECO:0000313" key="10">
    <source>
        <dbReference type="EMBL" id="EHN08761.1"/>
    </source>
</evidence>
<comment type="function">
    <text evidence="8">Catalyzes the deamination of adenosine to inosine at the wobble position 34 of tRNA(Arg2).</text>
</comment>
<feature type="active site" description="Proton donor" evidence="8">
    <location>
        <position position="69"/>
    </location>
</feature>
<feature type="domain" description="CMP/dCMP-type deaminase" evidence="9">
    <location>
        <begin position="15"/>
        <end position="143"/>
    </location>
</feature>
<dbReference type="InterPro" id="IPR058535">
    <property type="entry name" value="MafB19-deam"/>
</dbReference>
<dbReference type="HAMAP" id="MF_00972">
    <property type="entry name" value="tRNA_aden_deaminase"/>
    <property type="match status" value="1"/>
</dbReference>
<dbReference type="Proteomes" id="UP000005143">
    <property type="component" value="Unassembled WGS sequence"/>
</dbReference>
<feature type="binding site" evidence="8">
    <location>
        <position position="100"/>
    </location>
    <ligand>
        <name>Zn(2+)</name>
        <dbReference type="ChEBI" id="CHEBI:29105"/>
        <note>catalytic</note>
    </ligand>
</feature>